<gene>
    <name evidence="2" type="ORF">FJQ54_15375</name>
</gene>
<feature type="chain" id="PRO_5021423769" evidence="1">
    <location>
        <begin position="22"/>
        <end position="280"/>
    </location>
</feature>
<keyword evidence="3" id="KW-1185">Reference proteome</keyword>
<evidence type="ECO:0000256" key="1">
    <source>
        <dbReference type="SAM" id="SignalP"/>
    </source>
</evidence>
<feature type="signal peptide" evidence="1">
    <location>
        <begin position="1"/>
        <end position="21"/>
    </location>
</feature>
<dbReference type="EMBL" id="VFSU01000034">
    <property type="protein sequence ID" value="TPE58456.1"/>
    <property type="molecule type" value="Genomic_DNA"/>
</dbReference>
<proteinExistence type="predicted"/>
<keyword evidence="1" id="KW-0732">Signal</keyword>
<organism evidence="2 3">
    <name type="scientific">Sandaracinobacter neustonicus</name>
    <dbReference type="NCBI Taxonomy" id="1715348"/>
    <lineage>
        <taxon>Bacteria</taxon>
        <taxon>Pseudomonadati</taxon>
        <taxon>Pseudomonadota</taxon>
        <taxon>Alphaproteobacteria</taxon>
        <taxon>Sphingomonadales</taxon>
        <taxon>Sphingosinicellaceae</taxon>
        <taxon>Sandaracinobacter</taxon>
    </lineage>
</organism>
<protein>
    <submittedName>
        <fullName evidence="2">Uncharacterized protein</fullName>
    </submittedName>
</protein>
<name>A0A501XDA3_9SPHN</name>
<accession>A0A501XDA3</accession>
<reference evidence="2 3" key="1">
    <citation type="submission" date="2019-06" db="EMBL/GenBank/DDBJ databases">
        <authorList>
            <person name="Lee I."/>
            <person name="Jang G.I."/>
            <person name="Hwang C.Y."/>
        </authorList>
    </citation>
    <scope>NUCLEOTIDE SEQUENCE [LARGE SCALE GENOMIC DNA]</scope>
    <source>
        <strain evidence="2 3">PAMC 28131</strain>
    </source>
</reference>
<sequence>MRGLPILAALPLLLSAVGGHAQGVSSDSRTDKPHGFPLGGEGAAAFDAGKPWTLGVLLPFVWQSNPASAPSNPRTGTDLAPEVALGRVWQAGSLEVAVEGGLFLSDMSLSGYDSSGWFGTATLTLGDATEQFAPWLRYDVVAVYLDRFDTHDLTRHGFSVGVSRSFGDTALEAFATRSPTSGGVADRNVIGLSLQQGWQAGPVGIVVSGDVEQRFYDYDPEFGRHRSVNRAHVAASAELPVTKALTLQLAAEAMRYRSNDPDWCFTNFVIGPRLAVQFGF</sequence>
<evidence type="ECO:0000313" key="3">
    <source>
        <dbReference type="Proteomes" id="UP000319897"/>
    </source>
</evidence>
<comment type="caution">
    <text evidence="2">The sequence shown here is derived from an EMBL/GenBank/DDBJ whole genome shotgun (WGS) entry which is preliminary data.</text>
</comment>
<evidence type="ECO:0000313" key="2">
    <source>
        <dbReference type="EMBL" id="TPE58456.1"/>
    </source>
</evidence>
<dbReference type="RefSeq" id="WP_140929309.1">
    <property type="nucleotide sequence ID" value="NZ_VFSU01000034.1"/>
</dbReference>
<dbReference type="AlphaFoldDB" id="A0A501XDA3"/>
<dbReference type="Proteomes" id="UP000319897">
    <property type="component" value="Unassembled WGS sequence"/>
</dbReference>